<dbReference type="PANTHER" id="PTHR10134">
    <property type="entry name" value="CYTOCHROME B-C1 COMPLEX SUBUNIT RIESKE, MITOCHONDRIAL"/>
    <property type="match status" value="1"/>
</dbReference>
<evidence type="ECO:0000259" key="11">
    <source>
        <dbReference type="PROSITE" id="PS51296"/>
    </source>
</evidence>
<sequence>MSIEVPRKTVLAGAGVGLVAVAVAACSSGSDSGSSGSSGSSESSGSSGSAESSVSSAPGKALAPTADVPVGSGVIVGEVVVTQPEAGDFKGFSAVCTHTGCLLNEIADGTINCPCHGSKFSLDGAVVNGPATKPLETVAIRVQGDSIVAE</sequence>
<evidence type="ECO:0000313" key="12">
    <source>
        <dbReference type="EMBL" id="VEG52452.1"/>
    </source>
</evidence>
<dbReference type="Proteomes" id="UP000279306">
    <property type="component" value="Chromosome"/>
</dbReference>
<dbReference type="KEGG" id="mauu:NCTC10437_01462"/>
<dbReference type="GO" id="GO:0046872">
    <property type="term" value="F:metal ion binding"/>
    <property type="evidence" value="ECO:0007669"/>
    <property type="project" value="UniProtKB-KW"/>
</dbReference>
<dbReference type="InterPro" id="IPR014349">
    <property type="entry name" value="Rieske_Fe-S_prot"/>
</dbReference>
<dbReference type="GO" id="GO:0051537">
    <property type="term" value="F:2 iron, 2 sulfur cluster binding"/>
    <property type="evidence" value="ECO:0007669"/>
    <property type="project" value="UniProtKB-KW"/>
</dbReference>
<dbReference type="GO" id="GO:0016020">
    <property type="term" value="C:membrane"/>
    <property type="evidence" value="ECO:0007669"/>
    <property type="project" value="InterPro"/>
</dbReference>
<evidence type="ECO:0000256" key="4">
    <source>
        <dbReference type="ARBA" id="ARBA00022723"/>
    </source>
</evidence>
<protein>
    <recommendedName>
        <fullName evidence="2">Cytochrome bc1 complex Rieske iron-sulfur subunit</fullName>
    </recommendedName>
    <alternativeName>
        <fullName evidence="8">Cytochrome bc1 reductase complex subunit QcrA</fullName>
    </alternativeName>
</protein>
<evidence type="ECO:0000256" key="9">
    <source>
        <dbReference type="ARBA" id="ARBA00034078"/>
    </source>
</evidence>
<evidence type="ECO:0000256" key="1">
    <source>
        <dbReference type="ARBA" id="ARBA00002494"/>
    </source>
</evidence>
<keyword evidence="3" id="KW-0001">2Fe-2S</keyword>
<dbReference type="Gene3D" id="2.102.10.10">
    <property type="entry name" value="Rieske [2Fe-2S] iron-sulphur domain"/>
    <property type="match status" value="1"/>
</dbReference>
<dbReference type="InterPro" id="IPR036922">
    <property type="entry name" value="Rieske_2Fe-2S_sf"/>
</dbReference>
<keyword evidence="5" id="KW-0408">Iron</keyword>
<dbReference type="RefSeq" id="WP_048630342.1">
    <property type="nucleotide sequence ID" value="NZ_CVQQ01000001.1"/>
</dbReference>
<dbReference type="GO" id="GO:0016705">
    <property type="term" value="F:oxidoreductase activity, acting on paired donors, with incorporation or reduction of molecular oxygen"/>
    <property type="evidence" value="ECO:0007669"/>
    <property type="project" value="UniProtKB-ARBA"/>
</dbReference>
<dbReference type="PRINTS" id="PR00162">
    <property type="entry name" value="RIESKE"/>
</dbReference>
<dbReference type="SUPFAM" id="SSF50022">
    <property type="entry name" value="ISP domain"/>
    <property type="match status" value="1"/>
</dbReference>
<comment type="cofactor">
    <cofactor evidence="9">
        <name>[2Fe-2S] cluster</name>
        <dbReference type="ChEBI" id="CHEBI:190135"/>
    </cofactor>
</comment>
<evidence type="ECO:0000256" key="10">
    <source>
        <dbReference type="SAM" id="MobiDB-lite"/>
    </source>
</evidence>
<evidence type="ECO:0000256" key="2">
    <source>
        <dbReference type="ARBA" id="ARBA00015816"/>
    </source>
</evidence>
<keyword evidence="13" id="KW-1185">Reference proteome</keyword>
<dbReference type="CDD" id="cd03467">
    <property type="entry name" value="Rieske"/>
    <property type="match status" value="1"/>
</dbReference>
<evidence type="ECO:0000256" key="3">
    <source>
        <dbReference type="ARBA" id="ARBA00022714"/>
    </source>
</evidence>
<evidence type="ECO:0000256" key="8">
    <source>
        <dbReference type="ARBA" id="ARBA00029586"/>
    </source>
</evidence>
<evidence type="ECO:0000256" key="5">
    <source>
        <dbReference type="ARBA" id="ARBA00023004"/>
    </source>
</evidence>
<dbReference type="EMBL" id="LR134356">
    <property type="protein sequence ID" value="VEG52452.1"/>
    <property type="molecule type" value="Genomic_DNA"/>
</dbReference>
<dbReference type="Pfam" id="PF00355">
    <property type="entry name" value="Rieske"/>
    <property type="match status" value="1"/>
</dbReference>
<dbReference type="InterPro" id="IPR005805">
    <property type="entry name" value="Rieske_Fe-S_prot_C"/>
</dbReference>
<dbReference type="PROSITE" id="PS51257">
    <property type="entry name" value="PROKAR_LIPOPROTEIN"/>
    <property type="match status" value="1"/>
</dbReference>
<dbReference type="PROSITE" id="PS51296">
    <property type="entry name" value="RIESKE"/>
    <property type="match status" value="1"/>
</dbReference>
<keyword evidence="4" id="KW-0479">Metal-binding</keyword>
<evidence type="ECO:0000256" key="6">
    <source>
        <dbReference type="ARBA" id="ARBA00023014"/>
    </source>
</evidence>
<keyword evidence="7" id="KW-1015">Disulfide bond</keyword>
<dbReference type="OrthoDB" id="25106at2"/>
<evidence type="ECO:0000313" key="13">
    <source>
        <dbReference type="Proteomes" id="UP000279306"/>
    </source>
</evidence>
<dbReference type="InterPro" id="IPR017941">
    <property type="entry name" value="Rieske_2Fe-2S"/>
</dbReference>
<proteinExistence type="predicted"/>
<accession>A0A3S4VPK8</accession>
<keyword evidence="12" id="KW-0560">Oxidoreductase</keyword>
<name>A0A3S4VPK8_MYCAU</name>
<keyword evidence="6" id="KW-0411">Iron-sulfur</keyword>
<dbReference type="AlphaFoldDB" id="A0A3S4VPK8"/>
<feature type="domain" description="Rieske" evidence="11">
    <location>
        <begin position="60"/>
        <end position="149"/>
    </location>
</feature>
<organism evidence="12 13">
    <name type="scientific">Mycolicibacterium aurum</name>
    <name type="common">Mycobacterium aurum</name>
    <dbReference type="NCBI Taxonomy" id="1791"/>
    <lineage>
        <taxon>Bacteria</taxon>
        <taxon>Bacillati</taxon>
        <taxon>Actinomycetota</taxon>
        <taxon>Actinomycetes</taxon>
        <taxon>Mycobacteriales</taxon>
        <taxon>Mycobacteriaceae</taxon>
        <taxon>Mycolicibacterium</taxon>
    </lineage>
</organism>
<reference evidence="12 13" key="1">
    <citation type="submission" date="2018-12" db="EMBL/GenBank/DDBJ databases">
        <authorList>
            <consortium name="Pathogen Informatics"/>
        </authorList>
    </citation>
    <scope>NUCLEOTIDE SEQUENCE [LARGE SCALE GENOMIC DNA]</scope>
    <source>
        <strain evidence="12 13">NCTC10437</strain>
    </source>
</reference>
<comment type="function">
    <text evidence="1">Iron-sulfur subunit of the cytochrome bc1 complex, an essential component of the respiratory electron transport chain required for ATP synthesis. The bc1 complex catalyzes the oxidation of menaquinol and the reduction of cytochrome c in the respiratory chain. The bc1 complex operates through a Q-cycle mechanism that couples electron transfer to generation of the proton gradient that drives ATP synthesis.</text>
</comment>
<gene>
    <name evidence="12" type="primary">petC_1</name>
    <name evidence="12" type="ORF">NCTC10437_01462</name>
</gene>
<dbReference type="GO" id="GO:0004497">
    <property type="term" value="F:monooxygenase activity"/>
    <property type="evidence" value="ECO:0007669"/>
    <property type="project" value="UniProtKB-ARBA"/>
</dbReference>
<feature type="region of interest" description="Disordered" evidence="10">
    <location>
        <begin position="29"/>
        <end position="68"/>
    </location>
</feature>
<evidence type="ECO:0000256" key="7">
    <source>
        <dbReference type="ARBA" id="ARBA00023157"/>
    </source>
</evidence>
<dbReference type="STRING" id="1791.GCA_001049355_00415"/>
<feature type="compositionally biased region" description="Low complexity" evidence="10">
    <location>
        <begin position="29"/>
        <end position="57"/>
    </location>
</feature>